<feature type="transmembrane region" description="Helical" evidence="1">
    <location>
        <begin position="62"/>
        <end position="84"/>
    </location>
</feature>
<proteinExistence type="predicted"/>
<evidence type="ECO:0000256" key="1">
    <source>
        <dbReference type="SAM" id="Phobius"/>
    </source>
</evidence>
<dbReference type="InterPro" id="IPR050194">
    <property type="entry name" value="Glycosyltransferase_grp1"/>
</dbReference>
<dbReference type="CDD" id="cd03801">
    <property type="entry name" value="GT4_PimA-like"/>
    <property type="match status" value="1"/>
</dbReference>
<reference evidence="3" key="2">
    <citation type="journal article" date="2021" name="Int. J. Food Microbiol.">
        <title>Safety demonstration of a microbial species for use in the food chain: Weissella confusa.</title>
        <authorList>
            <person name="Bourdichon F."/>
            <person name="Patrone V."/>
            <person name="Fontana A."/>
            <person name="Milani G."/>
            <person name="Morelli L."/>
        </authorList>
    </citation>
    <scope>NUCLEOTIDE SEQUENCE</scope>
    <source>
        <strain evidence="3">CCUG 30943</strain>
    </source>
</reference>
<feature type="domain" description="Glycosyl transferase family 1" evidence="2">
    <location>
        <begin position="152"/>
        <end position="299"/>
    </location>
</feature>
<evidence type="ECO:0000313" key="4">
    <source>
        <dbReference type="Proteomes" id="UP000808038"/>
    </source>
</evidence>
<gene>
    <name evidence="3" type="ORF">HAU43_10850</name>
</gene>
<name>A0AAE2S8U5_WEICO</name>
<dbReference type="EMBL" id="JAAOCX010000021">
    <property type="protein sequence ID" value="MBJ7633572.1"/>
    <property type="molecule type" value="Genomic_DNA"/>
</dbReference>
<dbReference type="GO" id="GO:0016757">
    <property type="term" value="F:glycosyltransferase activity"/>
    <property type="evidence" value="ECO:0007669"/>
    <property type="project" value="InterPro"/>
</dbReference>
<comment type="caution">
    <text evidence="3">The sequence shown here is derived from an EMBL/GenBank/DDBJ whole genome shotgun (WGS) entry which is preliminary data.</text>
</comment>
<sequence length="319" mass="36149">MKVIIAGPVPSKNKSGGVAVFDEMLSTHLMKSGHEVMIVDNLKPSMSTINVLFTARRFNADVIISSLWYSVFFIFFGGVTKIHLLHGFTNLRSYSFVKFLMMILYEKLIRIMFDYVLANSSFTKLINSEMFGLNVDGVYHIGLSQDTTAKLKKTKSVREKKILYVGRLVKAKNVSMLISQFMKIESDDYELEIIGYGPEEDTLKNIAANDNRIKFIGAVPNSEIEEFYRNSDVFVSLNPSEPYGITFLEALSNGMYVIAPTFGGQTDILSRYENRFTLVNLEVQNEILEALLSAPSRNENFEVKVSIEETAEDILRYVK</sequence>
<dbReference type="Proteomes" id="UP000808038">
    <property type="component" value="Unassembled WGS sequence"/>
</dbReference>
<dbReference type="PANTHER" id="PTHR45947:SF3">
    <property type="entry name" value="SULFOQUINOVOSYL TRANSFERASE SQD2"/>
    <property type="match status" value="1"/>
</dbReference>
<evidence type="ECO:0000313" key="3">
    <source>
        <dbReference type="EMBL" id="MBJ7633572.1"/>
    </source>
</evidence>
<reference evidence="3" key="1">
    <citation type="submission" date="2020-02" db="EMBL/GenBank/DDBJ databases">
        <authorList>
            <person name="Fontana A."/>
            <person name="Patrone V."/>
            <person name="Morelli L."/>
        </authorList>
    </citation>
    <scope>NUCLEOTIDE SEQUENCE</scope>
    <source>
        <strain evidence="3">CCUG 30943</strain>
    </source>
</reference>
<evidence type="ECO:0000259" key="2">
    <source>
        <dbReference type="Pfam" id="PF00534"/>
    </source>
</evidence>
<keyword evidence="1" id="KW-0472">Membrane</keyword>
<keyword evidence="1" id="KW-0812">Transmembrane</keyword>
<keyword evidence="1" id="KW-1133">Transmembrane helix</keyword>
<dbReference type="RefSeq" id="WP_135411364.1">
    <property type="nucleotide sequence ID" value="NZ_JAAOCW010000019.1"/>
</dbReference>
<protein>
    <submittedName>
        <fullName evidence="3">Glycosyltransferase family 4 protein</fullName>
    </submittedName>
</protein>
<dbReference type="Gene3D" id="3.40.50.2000">
    <property type="entry name" value="Glycogen Phosphorylase B"/>
    <property type="match status" value="2"/>
</dbReference>
<dbReference type="AlphaFoldDB" id="A0AAE2S8U5"/>
<dbReference type="Pfam" id="PF00534">
    <property type="entry name" value="Glycos_transf_1"/>
    <property type="match status" value="1"/>
</dbReference>
<organism evidence="3 4">
    <name type="scientific">Weissella confusa</name>
    <name type="common">Lactobacillus confusus</name>
    <dbReference type="NCBI Taxonomy" id="1583"/>
    <lineage>
        <taxon>Bacteria</taxon>
        <taxon>Bacillati</taxon>
        <taxon>Bacillota</taxon>
        <taxon>Bacilli</taxon>
        <taxon>Lactobacillales</taxon>
        <taxon>Lactobacillaceae</taxon>
        <taxon>Weissella</taxon>
    </lineage>
</organism>
<accession>A0AAE2S8U5</accession>
<dbReference type="InterPro" id="IPR001296">
    <property type="entry name" value="Glyco_trans_1"/>
</dbReference>
<dbReference type="PANTHER" id="PTHR45947">
    <property type="entry name" value="SULFOQUINOVOSYL TRANSFERASE SQD2"/>
    <property type="match status" value="1"/>
</dbReference>
<dbReference type="SUPFAM" id="SSF53756">
    <property type="entry name" value="UDP-Glycosyltransferase/glycogen phosphorylase"/>
    <property type="match status" value="1"/>
</dbReference>